<dbReference type="GO" id="GO:0046872">
    <property type="term" value="F:metal ion binding"/>
    <property type="evidence" value="ECO:0007669"/>
    <property type="project" value="UniProtKB-KW"/>
</dbReference>
<name>A0A0C9XQX9_9AGAR</name>
<evidence type="ECO:0000256" key="4">
    <source>
        <dbReference type="RuleBase" id="RU003465"/>
    </source>
</evidence>
<evidence type="ECO:0000256" key="1">
    <source>
        <dbReference type="ARBA" id="ARBA00022723"/>
    </source>
</evidence>
<keyword evidence="8" id="KW-1185">Reference proteome</keyword>
<dbReference type="Proteomes" id="UP000054477">
    <property type="component" value="Unassembled WGS sequence"/>
</dbReference>
<feature type="region of interest" description="Disordered" evidence="5">
    <location>
        <begin position="372"/>
        <end position="400"/>
    </location>
</feature>
<keyword evidence="1" id="KW-0479">Metal-binding</keyword>
<evidence type="ECO:0000313" key="7">
    <source>
        <dbReference type="EMBL" id="KIK07421.1"/>
    </source>
</evidence>
<dbReference type="PROSITE" id="PS51746">
    <property type="entry name" value="PPM_2"/>
    <property type="match status" value="1"/>
</dbReference>
<dbReference type="InterPro" id="IPR015655">
    <property type="entry name" value="PP2C"/>
</dbReference>
<keyword evidence="3 4" id="KW-0904">Protein phosphatase</keyword>
<feature type="domain" description="PPM-type phosphatase" evidence="6">
    <location>
        <begin position="44"/>
        <end position="368"/>
    </location>
</feature>
<dbReference type="CDD" id="cd00143">
    <property type="entry name" value="PP2Cc"/>
    <property type="match status" value="1"/>
</dbReference>
<protein>
    <recommendedName>
        <fullName evidence="6">PPM-type phosphatase domain-containing protein</fullName>
    </recommendedName>
</protein>
<organism evidence="7 8">
    <name type="scientific">Laccaria amethystina LaAM-08-1</name>
    <dbReference type="NCBI Taxonomy" id="1095629"/>
    <lineage>
        <taxon>Eukaryota</taxon>
        <taxon>Fungi</taxon>
        <taxon>Dikarya</taxon>
        <taxon>Basidiomycota</taxon>
        <taxon>Agaricomycotina</taxon>
        <taxon>Agaricomycetes</taxon>
        <taxon>Agaricomycetidae</taxon>
        <taxon>Agaricales</taxon>
        <taxon>Agaricineae</taxon>
        <taxon>Hydnangiaceae</taxon>
        <taxon>Laccaria</taxon>
    </lineage>
</organism>
<dbReference type="SMART" id="SM00332">
    <property type="entry name" value="PP2Cc"/>
    <property type="match status" value="1"/>
</dbReference>
<dbReference type="PANTHER" id="PTHR13832">
    <property type="entry name" value="PROTEIN PHOSPHATASE 2C"/>
    <property type="match status" value="1"/>
</dbReference>
<dbReference type="GO" id="GO:0004722">
    <property type="term" value="F:protein serine/threonine phosphatase activity"/>
    <property type="evidence" value="ECO:0007669"/>
    <property type="project" value="InterPro"/>
</dbReference>
<dbReference type="InterPro" id="IPR001932">
    <property type="entry name" value="PPM-type_phosphatase-like_dom"/>
</dbReference>
<keyword evidence="2 4" id="KW-0378">Hydrolase</keyword>
<dbReference type="AlphaFoldDB" id="A0A0C9XQX9"/>
<dbReference type="HOGENOM" id="CLU_021251_1_0_1"/>
<dbReference type="PROSITE" id="PS01032">
    <property type="entry name" value="PPM_1"/>
    <property type="match status" value="1"/>
</dbReference>
<dbReference type="OrthoDB" id="416093at2759"/>
<comment type="similarity">
    <text evidence="4">Belongs to the PP2C family.</text>
</comment>
<evidence type="ECO:0000259" key="6">
    <source>
        <dbReference type="PROSITE" id="PS51746"/>
    </source>
</evidence>
<dbReference type="SUPFAM" id="SSF81606">
    <property type="entry name" value="PP2C-like"/>
    <property type="match status" value="1"/>
</dbReference>
<evidence type="ECO:0000256" key="3">
    <source>
        <dbReference type="ARBA" id="ARBA00022912"/>
    </source>
</evidence>
<gene>
    <name evidence="7" type="ORF">K443DRAFT_673339</name>
</gene>
<dbReference type="InterPro" id="IPR000222">
    <property type="entry name" value="PP2C_BS"/>
</dbReference>
<dbReference type="STRING" id="1095629.A0A0C9XQX9"/>
<evidence type="ECO:0000256" key="5">
    <source>
        <dbReference type="SAM" id="MobiDB-lite"/>
    </source>
</evidence>
<reference evidence="7 8" key="1">
    <citation type="submission" date="2014-04" db="EMBL/GenBank/DDBJ databases">
        <authorList>
            <consortium name="DOE Joint Genome Institute"/>
            <person name="Kuo A."/>
            <person name="Kohler A."/>
            <person name="Nagy L.G."/>
            <person name="Floudas D."/>
            <person name="Copeland A."/>
            <person name="Barry K.W."/>
            <person name="Cichocki N."/>
            <person name="Veneault-Fourrey C."/>
            <person name="LaButti K."/>
            <person name="Lindquist E.A."/>
            <person name="Lipzen A."/>
            <person name="Lundell T."/>
            <person name="Morin E."/>
            <person name="Murat C."/>
            <person name="Sun H."/>
            <person name="Tunlid A."/>
            <person name="Henrissat B."/>
            <person name="Grigoriev I.V."/>
            <person name="Hibbett D.S."/>
            <person name="Martin F."/>
            <person name="Nordberg H.P."/>
            <person name="Cantor M.N."/>
            <person name="Hua S.X."/>
        </authorList>
    </citation>
    <scope>NUCLEOTIDE SEQUENCE [LARGE SCALE GENOMIC DNA]</scope>
    <source>
        <strain evidence="7 8">LaAM-08-1</strain>
    </source>
</reference>
<evidence type="ECO:0000256" key="2">
    <source>
        <dbReference type="ARBA" id="ARBA00022801"/>
    </source>
</evidence>
<dbReference type="InterPro" id="IPR036457">
    <property type="entry name" value="PPM-type-like_dom_sf"/>
</dbReference>
<feature type="compositionally biased region" description="Basic and acidic residues" evidence="5">
    <location>
        <begin position="375"/>
        <end position="400"/>
    </location>
</feature>
<dbReference type="Gene3D" id="3.60.40.10">
    <property type="entry name" value="PPM-type phosphatase domain"/>
    <property type="match status" value="1"/>
</dbReference>
<dbReference type="PANTHER" id="PTHR13832:SF589">
    <property type="entry name" value="[PYRUVATE DEHYDROGENASE [ACETYL-TRANSFERRING]]-PHOSPHATASE 2, MITOCHONDRIAL"/>
    <property type="match status" value="1"/>
</dbReference>
<evidence type="ECO:0000313" key="8">
    <source>
        <dbReference type="Proteomes" id="UP000054477"/>
    </source>
</evidence>
<sequence>MANQFLRSVLPKIPNHTTVARYHDYVRVGTKAGVVRIPLASPKVIGVATSRGNRGHQEDFHGFATLSLDPSELRLSVKKAHGVDWNPESVGPLLARQAVFVGIYDGHGGSAVSQYLRQELHGLFESVDKSLVPDLFAWIKEIGGYFKRFKGGALAPWIEPSHNIELLDLEARATLAFFEVDKILSSDEVTQSCGATASVAILHSLDAPATSFLSSQNLALTVAHCGDTRVLLCATKGGKVFPMTENHHADAHVESIRLRKMMGSSLITDSYGESRWMGALMNTRCLGDLRYKRFGVTPEPEVRTKLLKGDEWAYLIFVSDGISSILSDDEVVDLARDAPDPKTAAERILSFSQDLGGEDNATAIVVPLAGWGKIEGPDKTKDLREYRRQQAEGSERQRRM</sequence>
<dbReference type="EMBL" id="KN838547">
    <property type="protein sequence ID" value="KIK07421.1"/>
    <property type="molecule type" value="Genomic_DNA"/>
</dbReference>
<accession>A0A0C9XQX9</accession>
<proteinExistence type="inferred from homology"/>
<dbReference type="Pfam" id="PF00481">
    <property type="entry name" value="PP2C"/>
    <property type="match status" value="1"/>
</dbReference>
<reference evidence="8" key="2">
    <citation type="submission" date="2015-01" db="EMBL/GenBank/DDBJ databases">
        <title>Evolutionary Origins and Diversification of the Mycorrhizal Mutualists.</title>
        <authorList>
            <consortium name="DOE Joint Genome Institute"/>
            <consortium name="Mycorrhizal Genomics Consortium"/>
            <person name="Kohler A."/>
            <person name="Kuo A."/>
            <person name="Nagy L.G."/>
            <person name="Floudas D."/>
            <person name="Copeland A."/>
            <person name="Barry K.W."/>
            <person name="Cichocki N."/>
            <person name="Veneault-Fourrey C."/>
            <person name="LaButti K."/>
            <person name="Lindquist E.A."/>
            <person name="Lipzen A."/>
            <person name="Lundell T."/>
            <person name="Morin E."/>
            <person name="Murat C."/>
            <person name="Riley R."/>
            <person name="Ohm R."/>
            <person name="Sun H."/>
            <person name="Tunlid A."/>
            <person name="Henrissat B."/>
            <person name="Grigoriev I.V."/>
            <person name="Hibbett D.S."/>
            <person name="Martin F."/>
        </authorList>
    </citation>
    <scope>NUCLEOTIDE SEQUENCE [LARGE SCALE GENOMIC DNA]</scope>
    <source>
        <strain evidence="8">LaAM-08-1</strain>
    </source>
</reference>